<dbReference type="Proteomes" id="UP001633002">
    <property type="component" value="Unassembled WGS sequence"/>
</dbReference>
<dbReference type="EMBL" id="JBJQOH010000002">
    <property type="protein sequence ID" value="KAL3697606.1"/>
    <property type="molecule type" value="Genomic_DNA"/>
</dbReference>
<dbReference type="AlphaFoldDB" id="A0ABD3I2X1"/>
<protein>
    <recommendedName>
        <fullName evidence="3">BHLH domain-containing protein</fullName>
    </recommendedName>
</protein>
<keyword evidence="2" id="KW-0804">Transcription</keyword>
<dbReference type="InterPro" id="IPR011598">
    <property type="entry name" value="bHLH_dom"/>
</dbReference>
<name>A0ABD3I2X1_9MARC</name>
<keyword evidence="5" id="KW-1185">Reference proteome</keyword>
<evidence type="ECO:0000313" key="4">
    <source>
        <dbReference type="EMBL" id="KAL3697606.1"/>
    </source>
</evidence>
<keyword evidence="1" id="KW-0805">Transcription regulation</keyword>
<reference evidence="4 5" key="1">
    <citation type="submission" date="2024-09" db="EMBL/GenBank/DDBJ databases">
        <title>Chromosome-scale assembly of Riccia sorocarpa.</title>
        <authorList>
            <person name="Paukszto L."/>
        </authorList>
    </citation>
    <scope>NUCLEOTIDE SEQUENCE [LARGE SCALE GENOMIC DNA]</scope>
    <source>
        <strain evidence="4">LP-2024</strain>
        <tissue evidence="4">Aerial parts of the thallus</tissue>
    </source>
</reference>
<dbReference type="SUPFAM" id="SSF47459">
    <property type="entry name" value="HLH, helix-loop-helix DNA-binding domain"/>
    <property type="match status" value="1"/>
</dbReference>
<sequence>MNEKRSGRDQKRGGITAHSEACAHDGAHLQADDPEVMQPLIFVRQDLPEAAAEVAAKTYQLQELQEETFDSDLNYLLLGFCRPEGPQNDYVGLGLSIQSGANPLTNTNEECGGTGDAPSDFQTHQLPNFDGRHLPADGVPTCYPDMQPHQVQEFDIHLPAGEVPLQILDWIDDIFSNPSNLQDLQPIQNQVQQKADFSPMDQQYDQHMFQQQPMHDQRMLPQRPTHGIHNLNGGIHELRVEIGGQYNTGLSDGANLTSCEERVKCIESFRQQREQQLLQQRKHQLIYQLPMHDHDRSFMDDLQSGTSNGGCDSPEFTLFDAHNEDLPRKDVNPNILYSGTYACALGLSTTAARPVHGLSAAGSSFCLLPAGSTVPVSSFHNPAAGANPLVDANSTSPLGYLNGITNQGKNTAGVPAGRDMQLRSTKRVKMSEVTDKQRRHHLNEQYQTLRSLLPNPTKPDRASIVTGAINRIQELKKEIEVLSKGAELGGVNTYQVLQGHKCDTGSTNRDLRATFIKKASEHGTEVILRITKNEVHVDITQKYTPRFLIRLLGALELNLKLPVLSSNGARIRNYNVYRLKTKITQETNTSITFMAGKLLEVVDAVF</sequence>
<organism evidence="4 5">
    <name type="scientific">Riccia sorocarpa</name>
    <dbReference type="NCBI Taxonomy" id="122646"/>
    <lineage>
        <taxon>Eukaryota</taxon>
        <taxon>Viridiplantae</taxon>
        <taxon>Streptophyta</taxon>
        <taxon>Embryophyta</taxon>
        <taxon>Marchantiophyta</taxon>
        <taxon>Marchantiopsida</taxon>
        <taxon>Marchantiidae</taxon>
        <taxon>Marchantiales</taxon>
        <taxon>Ricciaceae</taxon>
        <taxon>Riccia</taxon>
    </lineage>
</organism>
<dbReference type="Pfam" id="PF00010">
    <property type="entry name" value="HLH"/>
    <property type="match status" value="1"/>
</dbReference>
<dbReference type="PROSITE" id="PS50888">
    <property type="entry name" value="BHLH"/>
    <property type="match status" value="1"/>
</dbReference>
<evidence type="ECO:0000256" key="2">
    <source>
        <dbReference type="ARBA" id="ARBA00023163"/>
    </source>
</evidence>
<dbReference type="PANTHER" id="PTHR46834:SF1">
    <property type="entry name" value="TRANSCRIPTION FACTOR BHLH10"/>
    <property type="match status" value="1"/>
</dbReference>
<dbReference type="Gene3D" id="4.10.280.10">
    <property type="entry name" value="Helix-loop-helix DNA-binding domain"/>
    <property type="match status" value="1"/>
</dbReference>
<dbReference type="InterPro" id="IPR045895">
    <property type="entry name" value="bHLH91-like"/>
</dbReference>
<accession>A0ABD3I2X1</accession>
<dbReference type="InterPro" id="IPR036638">
    <property type="entry name" value="HLH_DNA-bd_sf"/>
</dbReference>
<dbReference type="SMART" id="SM00353">
    <property type="entry name" value="HLH"/>
    <property type="match status" value="1"/>
</dbReference>
<gene>
    <name evidence="4" type="ORF">R1sor_011682</name>
</gene>
<feature type="domain" description="BHLH" evidence="3">
    <location>
        <begin position="426"/>
        <end position="475"/>
    </location>
</feature>
<dbReference type="PANTHER" id="PTHR46834">
    <property type="entry name" value="TRANSCRIPTION FACTOR BHLH91"/>
    <property type="match status" value="1"/>
</dbReference>
<evidence type="ECO:0000313" key="5">
    <source>
        <dbReference type="Proteomes" id="UP001633002"/>
    </source>
</evidence>
<comment type="caution">
    <text evidence="4">The sequence shown here is derived from an EMBL/GenBank/DDBJ whole genome shotgun (WGS) entry which is preliminary data.</text>
</comment>
<evidence type="ECO:0000259" key="3">
    <source>
        <dbReference type="PROSITE" id="PS50888"/>
    </source>
</evidence>
<evidence type="ECO:0000256" key="1">
    <source>
        <dbReference type="ARBA" id="ARBA00023015"/>
    </source>
</evidence>
<proteinExistence type="predicted"/>